<feature type="transmembrane region" description="Helical" evidence="1">
    <location>
        <begin position="52"/>
        <end position="74"/>
    </location>
</feature>
<evidence type="ECO:0000313" key="3">
    <source>
        <dbReference type="Proteomes" id="UP001152561"/>
    </source>
</evidence>
<evidence type="ECO:0000256" key="1">
    <source>
        <dbReference type="SAM" id="Phobius"/>
    </source>
</evidence>
<protein>
    <submittedName>
        <fullName evidence="2">Uncharacterized protein</fullName>
    </submittedName>
</protein>
<dbReference type="Proteomes" id="UP001152561">
    <property type="component" value="Unassembled WGS sequence"/>
</dbReference>
<proteinExistence type="predicted"/>
<name>A0A9Q1RH55_9SOLA</name>
<gene>
    <name evidence="2" type="ORF">K7X08_004126</name>
</gene>
<keyword evidence="1" id="KW-0812">Transmembrane</keyword>
<keyword evidence="3" id="KW-1185">Reference proteome</keyword>
<keyword evidence="1" id="KW-1133">Transmembrane helix</keyword>
<accession>A0A9Q1RH55</accession>
<comment type="caution">
    <text evidence="2">The sequence shown here is derived from an EMBL/GenBank/DDBJ whole genome shotgun (WGS) entry which is preliminary data.</text>
</comment>
<dbReference type="EMBL" id="JAJAGQ010000006">
    <property type="protein sequence ID" value="KAJ8560068.1"/>
    <property type="molecule type" value="Genomic_DNA"/>
</dbReference>
<evidence type="ECO:0000313" key="2">
    <source>
        <dbReference type="EMBL" id="KAJ8560068.1"/>
    </source>
</evidence>
<keyword evidence="1" id="KW-0472">Membrane</keyword>
<dbReference type="AlphaFoldDB" id="A0A9Q1RH55"/>
<reference evidence="3" key="1">
    <citation type="journal article" date="2023" name="Proc. Natl. Acad. Sci. U.S.A.">
        <title>Genomic and structural basis for evolution of tropane alkaloid biosynthesis.</title>
        <authorList>
            <person name="Wanga Y.-J."/>
            <person name="Taina T."/>
            <person name="Yua J.-Y."/>
            <person name="Lia J."/>
            <person name="Xua B."/>
            <person name="Chenc J."/>
            <person name="D'Auriad J.C."/>
            <person name="Huanga J.-P."/>
            <person name="Huanga S.-X."/>
        </authorList>
    </citation>
    <scope>NUCLEOTIDE SEQUENCE [LARGE SCALE GENOMIC DNA]</scope>
    <source>
        <strain evidence="3">cv. KIB-2019</strain>
    </source>
</reference>
<sequence length="160" mass="18935">MTVNYSQSSKHPSVKRLVTSEENRSASESLVLDLCLCDNFREDSPEARRIKAGIMTSYFVIYNGIFPLMVYIMAKDKISSRIQLDATNVGYDNHELFSLTSMKVLCYLRFLYRKDKMHGDNEALEFYDTLFFKSSQLMQHDRRKFFHFSPMYTVLWTRIY</sequence>
<organism evidence="2 3">
    <name type="scientific">Anisodus acutangulus</name>
    <dbReference type="NCBI Taxonomy" id="402998"/>
    <lineage>
        <taxon>Eukaryota</taxon>
        <taxon>Viridiplantae</taxon>
        <taxon>Streptophyta</taxon>
        <taxon>Embryophyta</taxon>
        <taxon>Tracheophyta</taxon>
        <taxon>Spermatophyta</taxon>
        <taxon>Magnoliopsida</taxon>
        <taxon>eudicotyledons</taxon>
        <taxon>Gunneridae</taxon>
        <taxon>Pentapetalae</taxon>
        <taxon>asterids</taxon>
        <taxon>lamiids</taxon>
        <taxon>Solanales</taxon>
        <taxon>Solanaceae</taxon>
        <taxon>Solanoideae</taxon>
        <taxon>Hyoscyameae</taxon>
        <taxon>Anisodus</taxon>
    </lineage>
</organism>